<name>A0ABV0E8Z4_9BURK</name>
<reference evidence="1 2" key="1">
    <citation type="submission" date="2024-01" db="EMBL/GenBank/DDBJ databases">
        <title>The diversity of rhizobia nodulating Mimosa spp. in eleven states of Brazil covering several biomes is determined by host plant, location, and edaphic factors.</title>
        <authorList>
            <person name="Rouws L."/>
            <person name="Barauna A."/>
            <person name="Beukes C."/>
            <person name="De Faria S.M."/>
            <person name="Gross E."/>
            <person name="Dos Reis Junior F.B."/>
            <person name="Simon M."/>
            <person name="Maluk M."/>
            <person name="Odee D.W."/>
            <person name="Kenicer G."/>
            <person name="Young J.P.W."/>
            <person name="Reis V.M."/>
            <person name="Zilli J."/>
            <person name="James E.K."/>
        </authorList>
    </citation>
    <scope>NUCLEOTIDE SEQUENCE [LARGE SCALE GENOMIC DNA]</scope>
    <source>
        <strain evidence="1 2">JHI1651</strain>
    </source>
</reference>
<proteinExistence type="predicted"/>
<dbReference type="Proteomes" id="UP001462961">
    <property type="component" value="Unassembled WGS sequence"/>
</dbReference>
<evidence type="ECO:0000313" key="2">
    <source>
        <dbReference type="Proteomes" id="UP001462961"/>
    </source>
</evidence>
<protein>
    <submittedName>
        <fullName evidence="1">Uncharacterized protein</fullName>
    </submittedName>
</protein>
<keyword evidence="2" id="KW-1185">Reference proteome</keyword>
<organism evidence="1 2">
    <name type="scientific">Paraburkholderia caribensis</name>
    <dbReference type="NCBI Taxonomy" id="75105"/>
    <lineage>
        <taxon>Bacteria</taxon>
        <taxon>Pseudomonadati</taxon>
        <taxon>Pseudomonadota</taxon>
        <taxon>Betaproteobacteria</taxon>
        <taxon>Burkholderiales</taxon>
        <taxon>Burkholderiaceae</taxon>
        <taxon>Paraburkholderia</taxon>
    </lineage>
</organism>
<gene>
    <name evidence="1" type="ORF">VOI32_39190</name>
</gene>
<evidence type="ECO:0000313" key="1">
    <source>
        <dbReference type="EMBL" id="MEO1759878.1"/>
    </source>
</evidence>
<dbReference type="EMBL" id="JAYLVJ010000094">
    <property type="protein sequence ID" value="MEO1759878.1"/>
    <property type="molecule type" value="Genomic_DNA"/>
</dbReference>
<accession>A0ABV0E8Z4</accession>
<dbReference type="RefSeq" id="WP_181300044.1">
    <property type="nucleotide sequence ID" value="NZ_JAKUCO010000101.1"/>
</dbReference>
<sequence>MVPINPLSKLASKGQANADHRIKRNEAQLPDFAVQAETILQLAQTIFSDGTIAVRS</sequence>
<comment type="caution">
    <text evidence="1">The sequence shown here is derived from an EMBL/GenBank/DDBJ whole genome shotgun (WGS) entry which is preliminary data.</text>
</comment>